<feature type="region of interest" description="Disordered" evidence="1">
    <location>
        <begin position="476"/>
        <end position="515"/>
    </location>
</feature>
<sequence>MTTSLLDLSPELVAAIVDHLAPHTDDLHALCLTGNHNLLAVTRPKLRVFVADPFKSRCVRSLNITLIGTYDITAPASRALLDALPLLTHATHAAIDCTNAPPLPSAPTHALLINRVVQSLPALLSLRVTCATDAWGETLVADMASSVCPPRLRHIGTRFCNPAGVNQLWSYCPNLKVIEMEGGPAEAFYREHAVDASAVYQGHTTYSTGVDFLFTPGPAAPTPQTPDGDEPAPRPALLDTATSISLLSDAPYDDSDACALMHYFSQGHPTPSPTLRHWFSTLALTVDQFAAILRGVRSPTIQRVSITLPSSSSSAWPSEDADFASASPDLADVDDDDAHFSPFGPLYSPFTSSAFDAPSLSPFTSAFFGTYPSSAASLGWNDDDENDNNEEHWRPSDFTTYLSKLTRKEEGRFFAGFESLTDLALPCDGVSSKTLSLLPPLLVHAPRPATSLLRRPSCLFLPLHRPVLLDVLSLSRNRRPRPPGSVRTQRRRSSAQNESRRTNRPPHTPTRARSRHCAACRGAGNNYNDADNDTADWDSDRDSDSGYGSGSGSRRGSSSSGSDSDSCGNKCGKAREGSGSGGCGGVLGVSSGGVPSGDRRKGGIGMRAKCIPERYRAPAWERWDGVGGWWEM</sequence>
<dbReference type="EMBL" id="JACAZH010000038">
    <property type="protein sequence ID" value="KAF7336020.1"/>
    <property type="molecule type" value="Genomic_DNA"/>
</dbReference>
<dbReference type="AlphaFoldDB" id="A0A8H6X8K1"/>
<evidence type="ECO:0000256" key="1">
    <source>
        <dbReference type="SAM" id="MobiDB-lite"/>
    </source>
</evidence>
<proteinExistence type="predicted"/>
<dbReference type="OrthoDB" id="2920796at2759"/>
<reference evidence="2" key="1">
    <citation type="submission" date="2020-05" db="EMBL/GenBank/DDBJ databases">
        <title>Mycena genomes resolve the evolution of fungal bioluminescence.</title>
        <authorList>
            <person name="Tsai I.J."/>
        </authorList>
    </citation>
    <scope>NUCLEOTIDE SEQUENCE</scope>
    <source>
        <strain evidence="2">160909Yilan</strain>
    </source>
</reference>
<keyword evidence="3" id="KW-1185">Reference proteome</keyword>
<name>A0A8H6X8K1_9AGAR</name>
<gene>
    <name evidence="2" type="ORF">MSAN_02315700</name>
</gene>
<feature type="compositionally biased region" description="Gly residues" evidence="1">
    <location>
        <begin position="578"/>
        <end position="595"/>
    </location>
</feature>
<dbReference type="Proteomes" id="UP000623467">
    <property type="component" value="Unassembled WGS sequence"/>
</dbReference>
<evidence type="ECO:0000313" key="3">
    <source>
        <dbReference type="Proteomes" id="UP000623467"/>
    </source>
</evidence>
<feature type="region of interest" description="Disordered" evidence="1">
    <location>
        <begin position="308"/>
        <end position="328"/>
    </location>
</feature>
<organism evidence="2 3">
    <name type="scientific">Mycena sanguinolenta</name>
    <dbReference type="NCBI Taxonomy" id="230812"/>
    <lineage>
        <taxon>Eukaryota</taxon>
        <taxon>Fungi</taxon>
        <taxon>Dikarya</taxon>
        <taxon>Basidiomycota</taxon>
        <taxon>Agaricomycotina</taxon>
        <taxon>Agaricomycetes</taxon>
        <taxon>Agaricomycetidae</taxon>
        <taxon>Agaricales</taxon>
        <taxon>Marasmiineae</taxon>
        <taxon>Mycenaceae</taxon>
        <taxon>Mycena</taxon>
    </lineage>
</organism>
<feature type="compositionally biased region" description="Low complexity" evidence="1">
    <location>
        <begin position="554"/>
        <end position="566"/>
    </location>
</feature>
<evidence type="ECO:0000313" key="2">
    <source>
        <dbReference type="EMBL" id="KAF7336020.1"/>
    </source>
</evidence>
<comment type="caution">
    <text evidence="2">The sequence shown here is derived from an EMBL/GenBank/DDBJ whole genome shotgun (WGS) entry which is preliminary data.</text>
</comment>
<feature type="region of interest" description="Disordered" evidence="1">
    <location>
        <begin position="528"/>
        <end position="605"/>
    </location>
</feature>
<protein>
    <submittedName>
        <fullName evidence="2">Uncharacterized protein</fullName>
    </submittedName>
</protein>
<accession>A0A8H6X8K1</accession>